<dbReference type="HAMAP" id="MF_00955">
    <property type="entry name" value="GDP_Man_dehydratase"/>
    <property type="match status" value="1"/>
</dbReference>
<evidence type="ECO:0000256" key="4">
    <source>
        <dbReference type="ARBA" id="ARBA00023239"/>
    </source>
</evidence>
<accession>A0A6M3KUS8</accession>
<evidence type="ECO:0000256" key="2">
    <source>
        <dbReference type="ARBA" id="ARBA00009263"/>
    </source>
</evidence>
<dbReference type="PANTHER" id="PTHR43715:SF1">
    <property type="entry name" value="GDP-MANNOSE 4,6 DEHYDRATASE"/>
    <property type="match status" value="1"/>
</dbReference>
<comment type="cofactor">
    <cofactor evidence="1">
        <name>NADP(+)</name>
        <dbReference type="ChEBI" id="CHEBI:58349"/>
    </cofactor>
</comment>
<evidence type="ECO:0000256" key="1">
    <source>
        <dbReference type="ARBA" id="ARBA00001937"/>
    </source>
</evidence>
<dbReference type="InterPro" id="IPR006368">
    <property type="entry name" value="GDP_Man_deHydtase"/>
</dbReference>
<evidence type="ECO:0000259" key="5">
    <source>
        <dbReference type="Pfam" id="PF16363"/>
    </source>
</evidence>
<dbReference type="AlphaFoldDB" id="A0A6M3KUS8"/>
<sequence>MGKRALITGITGQDGSYLAEYLLSIGYEVHGVVRRMATQNQLVRLERISHILDELVLHEGSIENYGSVFRIIELVKPDECYHLAAQSFITSSFEDGHSTLNTNIIGTFNVLSAIMELTRDCKFYFAASSEMFGKAAESPQNELTPFHPCSPYGVSKVAGYDLTRHFREAYNMFLVSGILFNHESPRRGMEFVTRKISRGAAMIKLGMADSLHLGNLKAKRDWGHSKDYVRAMHTMLQMDTPSDYVIATGETHSVEEFCECAFGELGINWKDYVVIDDRFTRPQDVMLLLGDYSKAAAMLGWRPAVKFIELVQEMVRADVKLLRGEI</sequence>
<dbReference type="Gene3D" id="3.40.50.720">
    <property type="entry name" value="NAD(P)-binding Rossmann-like Domain"/>
    <property type="match status" value="1"/>
</dbReference>
<feature type="domain" description="NAD(P)-binding" evidence="5">
    <location>
        <begin position="6"/>
        <end position="314"/>
    </location>
</feature>
<dbReference type="PANTHER" id="PTHR43715">
    <property type="entry name" value="GDP-MANNOSE 4,6-DEHYDRATASE"/>
    <property type="match status" value="1"/>
</dbReference>
<dbReference type="Pfam" id="PF16363">
    <property type="entry name" value="GDP_Man_Dehyd"/>
    <property type="match status" value="1"/>
</dbReference>
<evidence type="ECO:0000256" key="3">
    <source>
        <dbReference type="ARBA" id="ARBA00011989"/>
    </source>
</evidence>
<gene>
    <name evidence="6" type="ORF">MM415B02290_0006</name>
</gene>
<dbReference type="GO" id="GO:0042351">
    <property type="term" value="P:'de novo' GDP-L-fucose biosynthetic process"/>
    <property type="evidence" value="ECO:0007669"/>
    <property type="project" value="TreeGrafter"/>
</dbReference>
<dbReference type="InterPro" id="IPR036291">
    <property type="entry name" value="NAD(P)-bd_dom_sf"/>
</dbReference>
<keyword evidence="4" id="KW-0456">Lyase</keyword>
<dbReference type="FunFam" id="3.40.50.720:FF:000924">
    <property type="entry name" value="GDP-mannose 4,6 dehydratase"/>
    <property type="match status" value="1"/>
</dbReference>
<evidence type="ECO:0000313" key="6">
    <source>
        <dbReference type="EMBL" id="QJA85058.1"/>
    </source>
</evidence>
<protein>
    <recommendedName>
        <fullName evidence="3">GDP-mannose 4,6-dehydratase</fullName>
        <ecNumber evidence="3">4.2.1.47</ecNumber>
    </recommendedName>
</protein>
<dbReference type="Gene3D" id="3.90.25.10">
    <property type="entry name" value="UDP-galactose 4-epimerase, domain 1"/>
    <property type="match status" value="1"/>
</dbReference>
<dbReference type="EMBL" id="MT142551">
    <property type="protein sequence ID" value="QJA85058.1"/>
    <property type="molecule type" value="Genomic_DNA"/>
</dbReference>
<reference evidence="6" key="1">
    <citation type="submission" date="2020-03" db="EMBL/GenBank/DDBJ databases">
        <title>The deep terrestrial virosphere.</title>
        <authorList>
            <person name="Holmfeldt K."/>
            <person name="Nilsson E."/>
            <person name="Simone D."/>
            <person name="Lopez-Fernandez M."/>
            <person name="Wu X."/>
            <person name="de Brujin I."/>
            <person name="Lundin D."/>
            <person name="Andersson A."/>
            <person name="Bertilsson S."/>
            <person name="Dopson M."/>
        </authorList>
    </citation>
    <scope>NUCLEOTIDE SEQUENCE</scope>
    <source>
        <strain evidence="6">MM415B02290</strain>
    </source>
</reference>
<dbReference type="CDD" id="cd05260">
    <property type="entry name" value="GDP_MD_SDR_e"/>
    <property type="match status" value="1"/>
</dbReference>
<dbReference type="GO" id="GO:0008446">
    <property type="term" value="F:GDP-mannose 4,6-dehydratase activity"/>
    <property type="evidence" value="ECO:0007669"/>
    <property type="project" value="UniProtKB-EC"/>
</dbReference>
<dbReference type="EC" id="4.2.1.47" evidence="3"/>
<name>A0A6M3KUS8_9ZZZZ</name>
<dbReference type="InterPro" id="IPR016040">
    <property type="entry name" value="NAD(P)-bd_dom"/>
</dbReference>
<organism evidence="6">
    <name type="scientific">viral metagenome</name>
    <dbReference type="NCBI Taxonomy" id="1070528"/>
    <lineage>
        <taxon>unclassified sequences</taxon>
        <taxon>metagenomes</taxon>
        <taxon>organismal metagenomes</taxon>
    </lineage>
</organism>
<dbReference type="SUPFAM" id="SSF51735">
    <property type="entry name" value="NAD(P)-binding Rossmann-fold domains"/>
    <property type="match status" value="1"/>
</dbReference>
<comment type="similarity">
    <text evidence="2">Belongs to the NAD(P)-dependent epimerase/dehydratase family. GDP-mannose 4,6-dehydratase subfamily.</text>
</comment>
<proteinExistence type="inferred from homology"/>